<protein>
    <submittedName>
        <fullName evidence="2">Uncharacterized protein</fullName>
    </submittedName>
</protein>
<dbReference type="Gene3D" id="3.40.630.30">
    <property type="match status" value="1"/>
</dbReference>
<comment type="caution">
    <text evidence="2">The sequence shown here is derived from an EMBL/GenBank/DDBJ whole genome shotgun (WGS) entry which is preliminary data.</text>
</comment>
<dbReference type="EMBL" id="CAJNOJ010000098">
    <property type="protein sequence ID" value="CAF1103201.1"/>
    <property type="molecule type" value="Genomic_DNA"/>
</dbReference>
<sequence>MAGENETLERIVHAATNKFNQYAASQTHFIPPQAHISIDIESNGLAKVYIDVEHNGNQYHFRSVQEKDIDDVHTYLNSQPAVRAKYSNGQICSLTQTTFRMRTLTDRFENRNSSLYLYSGFIVTDAETDMFIGMASIGKGTEPGTTEMSRLNRTECWNHSSNNTTAGVNTIGRKIYSGIGTIEACVLIQYATRLKQEDYMVDGHSLQAIVSTARIDNEGSWKSACKAGMALDKVEVVERYGTSLRYLLRKNI</sequence>
<dbReference type="EMBL" id="CAJNOR010003231">
    <property type="protein sequence ID" value="CAF1392001.1"/>
    <property type="molecule type" value="Genomic_DNA"/>
</dbReference>
<accession>A0A815K7X7</accession>
<evidence type="ECO:0000313" key="3">
    <source>
        <dbReference type="Proteomes" id="UP000663828"/>
    </source>
</evidence>
<dbReference type="AlphaFoldDB" id="A0A815K7X7"/>
<name>A0A815K7X7_ADIRI</name>
<reference evidence="2" key="1">
    <citation type="submission" date="2021-02" db="EMBL/GenBank/DDBJ databases">
        <authorList>
            <person name="Nowell W R."/>
        </authorList>
    </citation>
    <scope>NUCLEOTIDE SEQUENCE</scope>
</reference>
<proteinExistence type="predicted"/>
<keyword evidence="3" id="KW-1185">Reference proteome</keyword>
<evidence type="ECO:0000313" key="1">
    <source>
        <dbReference type="EMBL" id="CAF1103201.1"/>
    </source>
</evidence>
<dbReference type="OrthoDB" id="9978915at2759"/>
<dbReference type="Proteomes" id="UP000663852">
    <property type="component" value="Unassembled WGS sequence"/>
</dbReference>
<evidence type="ECO:0000313" key="2">
    <source>
        <dbReference type="EMBL" id="CAF1392001.1"/>
    </source>
</evidence>
<gene>
    <name evidence="1" type="ORF">EDS130_LOCUS20097</name>
    <name evidence="2" type="ORF">XAT740_LOCUS33654</name>
</gene>
<dbReference type="Proteomes" id="UP000663828">
    <property type="component" value="Unassembled WGS sequence"/>
</dbReference>
<organism evidence="2 3">
    <name type="scientific">Adineta ricciae</name>
    <name type="common">Rotifer</name>
    <dbReference type="NCBI Taxonomy" id="249248"/>
    <lineage>
        <taxon>Eukaryota</taxon>
        <taxon>Metazoa</taxon>
        <taxon>Spiralia</taxon>
        <taxon>Gnathifera</taxon>
        <taxon>Rotifera</taxon>
        <taxon>Eurotatoria</taxon>
        <taxon>Bdelloidea</taxon>
        <taxon>Adinetida</taxon>
        <taxon>Adinetidae</taxon>
        <taxon>Adineta</taxon>
    </lineage>
</organism>